<keyword evidence="3" id="KW-1185">Reference proteome</keyword>
<gene>
    <name evidence="2" type="ORF">RFI_17518</name>
</gene>
<feature type="compositionally biased region" description="Basic and acidic residues" evidence="1">
    <location>
        <begin position="149"/>
        <end position="166"/>
    </location>
</feature>
<feature type="compositionally biased region" description="Basic and acidic residues" evidence="1">
    <location>
        <begin position="174"/>
        <end position="196"/>
    </location>
</feature>
<sequence>MSNQQRIGCLIEYHHVETMNGFGNDPYPCFSVNALAKDFEKATQINWDKFLHSLGTHMNIQNMDNVSNRKNVPGSSNDSNGDDGSNSSDTTMHTFHEMMHHPIPITPETQQMQFAYRMGHQMESLEGFYVGYHYILQQQQQGSRMKSMQQKDKESEHEKGKEEEQHQQYQGQQEHTKARPGPEPRPTAETEERKVPETTQTIANANSKHLA</sequence>
<evidence type="ECO:0000313" key="3">
    <source>
        <dbReference type="Proteomes" id="UP000023152"/>
    </source>
</evidence>
<feature type="compositionally biased region" description="Polar residues" evidence="1">
    <location>
        <begin position="197"/>
        <end position="211"/>
    </location>
</feature>
<proteinExistence type="predicted"/>
<feature type="compositionally biased region" description="Low complexity" evidence="1">
    <location>
        <begin position="74"/>
        <end position="92"/>
    </location>
</feature>
<name>X6N320_RETFI</name>
<feature type="region of interest" description="Disordered" evidence="1">
    <location>
        <begin position="64"/>
        <end position="92"/>
    </location>
</feature>
<feature type="region of interest" description="Disordered" evidence="1">
    <location>
        <begin position="141"/>
        <end position="211"/>
    </location>
</feature>
<evidence type="ECO:0000256" key="1">
    <source>
        <dbReference type="SAM" id="MobiDB-lite"/>
    </source>
</evidence>
<protein>
    <submittedName>
        <fullName evidence="2">Uncharacterized protein</fullName>
    </submittedName>
</protein>
<evidence type="ECO:0000313" key="2">
    <source>
        <dbReference type="EMBL" id="ETO19712.1"/>
    </source>
</evidence>
<accession>X6N320</accession>
<reference evidence="2 3" key="1">
    <citation type="journal article" date="2013" name="Curr. Biol.">
        <title>The Genome of the Foraminiferan Reticulomyxa filosa.</title>
        <authorList>
            <person name="Glockner G."/>
            <person name="Hulsmann N."/>
            <person name="Schleicher M."/>
            <person name="Noegel A.A."/>
            <person name="Eichinger L."/>
            <person name="Gallinger C."/>
            <person name="Pawlowski J."/>
            <person name="Sierra R."/>
            <person name="Euteneuer U."/>
            <person name="Pillet L."/>
            <person name="Moustafa A."/>
            <person name="Platzer M."/>
            <person name="Groth M."/>
            <person name="Szafranski K."/>
            <person name="Schliwa M."/>
        </authorList>
    </citation>
    <scope>NUCLEOTIDE SEQUENCE [LARGE SCALE GENOMIC DNA]</scope>
</reference>
<dbReference type="AlphaFoldDB" id="X6N320"/>
<comment type="caution">
    <text evidence="2">The sequence shown here is derived from an EMBL/GenBank/DDBJ whole genome shotgun (WGS) entry which is preliminary data.</text>
</comment>
<dbReference type="EMBL" id="ASPP01013369">
    <property type="protein sequence ID" value="ETO19712.1"/>
    <property type="molecule type" value="Genomic_DNA"/>
</dbReference>
<dbReference type="Proteomes" id="UP000023152">
    <property type="component" value="Unassembled WGS sequence"/>
</dbReference>
<organism evidence="2 3">
    <name type="scientific">Reticulomyxa filosa</name>
    <dbReference type="NCBI Taxonomy" id="46433"/>
    <lineage>
        <taxon>Eukaryota</taxon>
        <taxon>Sar</taxon>
        <taxon>Rhizaria</taxon>
        <taxon>Retaria</taxon>
        <taxon>Foraminifera</taxon>
        <taxon>Monothalamids</taxon>
        <taxon>Reticulomyxidae</taxon>
        <taxon>Reticulomyxa</taxon>
    </lineage>
</organism>